<dbReference type="EMBL" id="QLMG01000046">
    <property type="protein sequence ID" value="RAK11963.1"/>
    <property type="molecule type" value="Genomic_DNA"/>
</dbReference>
<keyword evidence="1" id="KW-0812">Transmembrane</keyword>
<gene>
    <name evidence="2" type="ORF">ATI53_104615</name>
</gene>
<organism evidence="2 3">
    <name type="scientific">Salipiger aestuarii</name>
    <dbReference type="NCBI Taxonomy" id="568098"/>
    <lineage>
        <taxon>Bacteria</taxon>
        <taxon>Pseudomonadati</taxon>
        <taxon>Pseudomonadota</taxon>
        <taxon>Alphaproteobacteria</taxon>
        <taxon>Rhodobacterales</taxon>
        <taxon>Roseobacteraceae</taxon>
        <taxon>Salipiger</taxon>
    </lineage>
</organism>
<evidence type="ECO:0008006" key="4">
    <source>
        <dbReference type="Google" id="ProtNLM"/>
    </source>
</evidence>
<feature type="transmembrane region" description="Helical" evidence="1">
    <location>
        <begin position="20"/>
        <end position="53"/>
    </location>
</feature>
<keyword evidence="1" id="KW-1133">Transmembrane helix</keyword>
<dbReference type="OrthoDB" id="7875260at2"/>
<protein>
    <recommendedName>
        <fullName evidence="4">Glucose-inhibited division protein A</fullName>
    </recommendedName>
</protein>
<name>A0A327XT81_9RHOB</name>
<evidence type="ECO:0000313" key="3">
    <source>
        <dbReference type="Proteomes" id="UP000249165"/>
    </source>
</evidence>
<evidence type="ECO:0000313" key="2">
    <source>
        <dbReference type="EMBL" id="RAK11963.1"/>
    </source>
</evidence>
<evidence type="ECO:0000256" key="1">
    <source>
        <dbReference type="SAM" id="Phobius"/>
    </source>
</evidence>
<reference evidence="2 3" key="1">
    <citation type="submission" date="2018-06" db="EMBL/GenBank/DDBJ databases">
        <title>Genomic Encyclopedia of Archaeal and Bacterial Type Strains, Phase II (KMG-II): from individual species to whole genera.</title>
        <authorList>
            <person name="Goeker M."/>
        </authorList>
    </citation>
    <scope>NUCLEOTIDE SEQUENCE [LARGE SCALE GENOMIC DNA]</scope>
    <source>
        <strain evidence="2 3">DSM 22011</strain>
    </source>
</reference>
<keyword evidence="1" id="KW-0472">Membrane</keyword>
<keyword evidence="3" id="KW-1185">Reference proteome</keyword>
<proteinExistence type="predicted"/>
<dbReference type="RefSeq" id="WP_009506910.1">
    <property type="nucleotide sequence ID" value="NZ_LIGK01000048.1"/>
</dbReference>
<dbReference type="AlphaFoldDB" id="A0A327XT81"/>
<dbReference type="Proteomes" id="UP000249165">
    <property type="component" value="Unassembled WGS sequence"/>
</dbReference>
<comment type="caution">
    <text evidence="2">The sequence shown here is derived from an EMBL/GenBank/DDBJ whole genome shotgun (WGS) entry which is preliminary data.</text>
</comment>
<sequence>MNYVLALFLPPLSIFLTGRIFLSIFVFVIWVPAIIFSGGLTHPMFILLAWILIYQSGEERRTRRIERVWRDED</sequence>
<accession>A0A327XT81</accession>